<evidence type="ECO:0000259" key="11">
    <source>
        <dbReference type="Pfam" id="PF00562"/>
    </source>
</evidence>
<dbReference type="InterPro" id="IPR014724">
    <property type="entry name" value="RNA_pol_RPB2_OB-fold"/>
</dbReference>
<evidence type="ECO:0000259" key="13">
    <source>
        <dbReference type="Pfam" id="PF04565"/>
    </source>
</evidence>
<dbReference type="PROSITE" id="PS01166">
    <property type="entry name" value="RNA_POL_BETA"/>
    <property type="match status" value="1"/>
</dbReference>
<evidence type="ECO:0000256" key="2">
    <source>
        <dbReference type="ARBA" id="ARBA00006835"/>
    </source>
</evidence>
<proteinExistence type="inferred from homology"/>
<dbReference type="CDD" id="cd00653">
    <property type="entry name" value="RNA_pol_B_RPB2"/>
    <property type="match status" value="1"/>
</dbReference>
<dbReference type="PANTHER" id="PTHR20856">
    <property type="entry name" value="DNA-DIRECTED RNA POLYMERASE I SUBUNIT 2"/>
    <property type="match status" value="1"/>
</dbReference>
<comment type="catalytic activity">
    <reaction evidence="8 10">
        <text>RNA(n) + a ribonucleoside 5'-triphosphate = RNA(n+1) + diphosphate</text>
        <dbReference type="Rhea" id="RHEA:21248"/>
        <dbReference type="Rhea" id="RHEA-COMP:14527"/>
        <dbReference type="Rhea" id="RHEA-COMP:17342"/>
        <dbReference type="ChEBI" id="CHEBI:33019"/>
        <dbReference type="ChEBI" id="CHEBI:61557"/>
        <dbReference type="ChEBI" id="CHEBI:140395"/>
        <dbReference type="EC" id="2.7.7.6"/>
    </reaction>
</comment>
<evidence type="ECO:0000256" key="9">
    <source>
        <dbReference type="RuleBase" id="RU000434"/>
    </source>
</evidence>
<dbReference type="Gene3D" id="2.40.50.100">
    <property type="match status" value="1"/>
</dbReference>
<dbReference type="Gene3D" id="2.30.150.10">
    <property type="entry name" value="DNA-directed RNA polymerase, beta subunit, external 1 domain"/>
    <property type="match status" value="1"/>
</dbReference>
<comment type="similarity">
    <text evidence="2 9">Belongs to the RNA polymerase beta chain family.</text>
</comment>
<dbReference type="GO" id="GO:0003677">
    <property type="term" value="F:DNA binding"/>
    <property type="evidence" value="ECO:0007669"/>
    <property type="project" value="InterPro"/>
</dbReference>
<keyword evidence="6 10" id="KW-0804">Transcription</keyword>
<evidence type="ECO:0000256" key="1">
    <source>
        <dbReference type="ARBA" id="ARBA00004026"/>
    </source>
</evidence>
<evidence type="ECO:0000256" key="10">
    <source>
        <dbReference type="RuleBase" id="RU363031"/>
    </source>
</evidence>
<dbReference type="SUPFAM" id="SSF64484">
    <property type="entry name" value="beta and beta-prime subunits of DNA dependent RNA-polymerase"/>
    <property type="match status" value="1"/>
</dbReference>
<dbReference type="Pfam" id="PF04560">
    <property type="entry name" value="RNA_pol_Rpb2_7"/>
    <property type="match status" value="1"/>
</dbReference>
<dbReference type="Gene3D" id="2.40.270.10">
    <property type="entry name" value="DNA-directed RNA polymerase, subunit 2, domain 6"/>
    <property type="match status" value="2"/>
</dbReference>
<gene>
    <name evidence="14" type="primary">rpoB</name>
</gene>
<keyword evidence="14" id="KW-0934">Plastid</keyword>
<dbReference type="InterPro" id="IPR037034">
    <property type="entry name" value="RNA_pol_Rpb2_2_sf"/>
</dbReference>
<reference evidence="14" key="1">
    <citation type="journal article" date="2019" name="Genome Biol. Evol.">
        <title>Tracing the Evolution of the Plastome and Mitogenome in the Chloropicophyceae Uncovered Convergent tRNA Gene Losses and a Variant Plastid Genetic Code.</title>
        <authorList>
            <person name="Turmel M."/>
            <person name="Dos Santos A.L."/>
            <person name="Otis C."/>
            <person name="Sergerie R."/>
            <person name="Lemieux C."/>
        </authorList>
    </citation>
    <scope>NUCLEOTIDE SEQUENCE</scope>
</reference>
<keyword evidence="5 10" id="KW-0548">Nucleotidyltransferase</keyword>
<comment type="subunit">
    <text evidence="7 10">In plastids the minimal PEP RNA polymerase catalytic core is composed of four subunits: alpha, beta, beta', and beta''. When a (nuclear-encoded) sigma factor is associated with the core the holoenzyme is formed, which can initiate transcription.</text>
</comment>
<keyword evidence="3 10" id="KW-0240">DNA-directed RNA polymerase</keyword>
<dbReference type="GO" id="GO:0032549">
    <property type="term" value="F:ribonucleoside binding"/>
    <property type="evidence" value="ECO:0007669"/>
    <property type="project" value="InterPro"/>
</dbReference>
<dbReference type="GO" id="GO:0003899">
    <property type="term" value="F:DNA-directed RNA polymerase activity"/>
    <property type="evidence" value="ECO:0007669"/>
    <property type="project" value="UniProtKB-EC"/>
</dbReference>
<comment type="function">
    <text evidence="1 10">DNA-dependent RNA polymerase catalyzes the transcription of DNA into RNA using the four ribonucleoside triphosphates as substrates.</text>
</comment>
<dbReference type="AlphaFoldDB" id="A0A4D6C2B8"/>
<evidence type="ECO:0000256" key="7">
    <source>
        <dbReference type="ARBA" id="ARBA00026088"/>
    </source>
</evidence>
<evidence type="ECO:0000256" key="8">
    <source>
        <dbReference type="ARBA" id="ARBA00048552"/>
    </source>
</evidence>
<feature type="domain" description="DNA-directed RNA polymerase subunit 2 hybrid-binding" evidence="11">
    <location>
        <begin position="684"/>
        <end position="1117"/>
    </location>
</feature>
<feature type="domain" description="RNA polymerase Rpb2" evidence="12">
    <location>
        <begin position="1119"/>
        <end position="1194"/>
    </location>
</feature>
<dbReference type="GO" id="GO:0006351">
    <property type="term" value="P:DNA-templated transcription"/>
    <property type="evidence" value="ECO:0007669"/>
    <property type="project" value="InterPro"/>
</dbReference>
<sequence length="1203" mass="136081">MYQDRYTIHDLAEAQRRSYVRFLTSGLKYELACFSCFRAGWLELVFHPSTSRIRLPRERISEMIRKRNNVTIPMYVAASLIDRSTGEVVHSWMPLSKIPLLFGAGSFLYRGVHWTIVHQMIRAPGPYQEVSRDKNKPHITLLCEIGSRMNIQYSRDYIDWKKLSSINWKKFSKLGIIFPKNSVKSKVRKSKPRKVEIVWGREESDRLPVELFLPAIGVARIFSPSLDSETLTFRTNQISSYKQALSNLLDYYMKLKEDNSYFSELSSSKGRLDAEFLSSFDNSDNITYLSNRISSLKGLNRKKITKDSNFKRPLARLRRSFAPVLGCSDAVKTGYIGRIGRMRLNARYGLDPNGPPYITGHDLALLSNEFSNEYVPNQPFKQDDRDNLMNRHLRSSGDLIQACWRCGFIKGQKDLLLKLTNLSKRKVGLRQILHNSRVQVNFNLTPNTFVDTFRRPIEEEIRIFVTTSPLSQWHPGTNALDDLAHPRRCTSLGPAGLSRDRATIEVRNIHPSHFGRLCSIETPEGKNVGVVNSLALGARADKYGFVLAPYIKVQNKTVAKNASPSFLHPTIDAKGTWVAANDIFISPAGELSNRRQRSRYKKRFSAIAPHLIDWFGATPPQMLSASAALIPFVEHNDGNRALMGSNMQRQALPLMRPERPIVGTGLEPIVATDSRSSIRAIASGYVYWVSSHEIRVHSILHWRKNKFSTIKYNLGRYKSTQRGTFTDHSPWVKEGEWVQTGDLIADGAGCHKGDLSLGRNLLVAYMPWEGYNYEDAVTINQRLVDEDLMTSIHIKSYSLTLPEVDPSSFKDSDALPSSLTGHYDLIHGEYPGTFLGRLGVPLKHRRILDRDGIVHLGAWVEPGSVLIGVIELLARKKPVSGARKLVIDIFGDQEARRYKDHSLRVPRSIKGRVVGLRGSRPSWSRLVTTRSKNSTIYPSVELRVLVAQRCRIRVGDKIAGRHGNKGVIARILPRQDMPYLASGLTVDIILNPLGVPSRMNVGQIYEGLLGLAGRILGQQYRVLPFDEIYGSEASYGLVYGKLLEARQRLNVPWIFNPQAPGKTCAFDGRTGEPLEQMVLLTTSYILKLEHRVDEKIHARTTGPYSLLTQQPVRGRSRKGGQRLGEMEVWALEGFGASYTLHEMMTTKSDDIELRRAMSLRLAKGIYGFKPPYQTQPETFKLLMVELRALCLKLMSDKDPASDF</sequence>
<keyword evidence="4 10" id="KW-0808">Transferase</keyword>
<dbReference type="Gene3D" id="2.40.50.150">
    <property type="match status" value="1"/>
</dbReference>
<dbReference type="InterPro" id="IPR007121">
    <property type="entry name" value="RNA_pol_bsu_CS"/>
</dbReference>
<name>A0A4D6C2B8_9CHLO</name>
<geneLocation type="chloroplast" evidence="14"/>
<dbReference type="InterPro" id="IPR007641">
    <property type="entry name" value="RNA_pol_Rpb2_7"/>
</dbReference>
<dbReference type="InterPro" id="IPR037033">
    <property type="entry name" value="DNA-dir_RNAP_su2_hyb_sf"/>
</dbReference>
<dbReference type="InterPro" id="IPR007645">
    <property type="entry name" value="RNA_pol_Rpb2_3"/>
</dbReference>
<feature type="domain" description="RNA polymerase Rpb2" evidence="13">
    <location>
        <begin position="475"/>
        <end position="538"/>
    </location>
</feature>
<dbReference type="EC" id="2.7.7.6" evidence="10"/>
<evidence type="ECO:0000259" key="12">
    <source>
        <dbReference type="Pfam" id="PF04560"/>
    </source>
</evidence>
<evidence type="ECO:0000256" key="3">
    <source>
        <dbReference type="ARBA" id="ARBA00022478"/>
    </source>
</evidence>
<evidence type="ECO:0000256" key="6">
    <source>
        <dbReference type="ARBA" id="ARBA00023163"/>
    </source>
</evidence>
<keyword evidence="14" id="KW-0150">Chloroplast</keyword>
<dbReference type="InterPro" id="IPR007120">
    <property type="entry name" value="DNA-dir_RNAP_su2_dom"/>
</dbReference>
<dbReference type="GO" id="GO:0000428">
    <property type="term" value="C:DNA-directed RNA polymerase complex"/>
    <property type="evidence" value="ECO:0007669"/>
    <property type="project" value="UniProtKB-KW"/>
</dbReference>
<dbReference type="InterPro" id="IPR015712">
    <property type="entry name" value="DNA-dir_RNA_pol_su2"/>
</dbReference>
<evidence type="ECO:0000256" key="5">
    <source>
        <dbReference type="ARBA" id="ARBA00022695"/>
    </source>
</evidence>
<dbReference type="InterPro" id="IPR042107">
    <property type="entry name" value="DNA-dir_RNA_pol_bsu_ext_1_sf"/>
</dbReference>
<dbReference type="EMBL" id="MK085990">
    <property type="protein sequence ID" value="QBX97934.1"/>
    <property type="molecule type" value="Genomic_DNA"/>
</dbReference>
<protein>
    <recommendedName>
        <fullName evidence="10">DNA-directed RNA polymerase subunit beta</fullName>
        <ecNumber evidence="10">2.7.7.6</ecNumber>
    </recommendedName>
</protein>
<evidence type="ECO:0000313" key="14">
    <source>
        <dbReference type="EMBL" id="QBX97934.1"/>
    </source>
</evidence>
<organism evidence="14">
    <name type="scientific">Chloroparvula sp. RCC999</name>
    <dbReference type="NCBI Taxonomy" id="2565276"/>
    <lineage>
        <taxon>Eukaryota</taxon>
        <taxon>Viridiplantae</taxon>
        <taxon>Chlorophyta</taxon>
        <taxon>Chloropicophyceae</taxon>
        <taxon>Chloropicales</taxon>
        <taxon>Chloropicaceae</taxon>
        <taxon>Chloroparvula</taxon>
    </lineage>
</organism>
<evidence type="ECO:0000256" key="4">
    <source>
        <dbReference type="ARBA" id="ARBA00022679"/>
    </source>
</evidence>
<dbReference type="Gene3D" id="3.90.1100.10">
    <property type="match status" value="2"/>
</dbReference>
<dbReference type="Pfam" id="PF04565">
    <property type="entry name" value="RNA_pol_Rpb2_3"/>
    <property type="match status" value="1"/>
</dbReference>
<dbReference type="Gene3D" id="3.90.1800.10">
    <property type="entry name" value="RNA polymerase alpha subunit dimerisation domain"/>
    <property type="match status" value="1"/>
</dbReference>
<dbReference type="Pfam" id="PF00562">
    <property type="entry name" value="RNA_pol_Rpb2_6"/>
    <property type="match status" value="1"/>
</dbReference>
<dbReference type="Gene3D" id="3.90.1110.10">
    <property type="entry name" value="RNA polymerase Rpb2, domain 2"/>
    <property type="match status" value="1"/>
</dbReference>
<accession>A0A4D6C2B8</accession>